<dbReference type="AlphaFoldDB" id="A0A835W4J0"/>
<feature type="compositionally biased region" description="Low complexity" evidence="1">
    <location>
        <begin position="1"/>
        <end position="18"/>
    </location>
</feature>
<feature type="region of interest" description="Disordered" evidence="1">
    <location>
        <begin position="527"/>
        <end position="590"/>
    </location>
</feature>
<proteinExistence type="predicted"/>
<reference evidence="3" key="1">
    <citation type="journal article" date="2020" name="bioRxiv">
        <title>Comparative genomics of Chlamydomonas.</title>
        <authorList>
            <person name="Craig R.J."/>
            <person name="Hasan A.R."/>
            <person name="Ness R.W."/>
            <person name="Keightley P.D."/>
        </authorList>
    </citation>
    <scope>NUCLEOTIDE SEQUENCE</scope>
    <source>
        <strain evidence="3">SAG 7.73</strain>
    </source>
</reference>
<dbReference type="SUPFAM" id="SSF55486">
    <property type="entry name" value="Metalloproteases ('zincins'), catalytic domain"/>
    <property type="match status" value="1"/>
</dbReference>
<feature type="domain" description="Peptidase M11 gametolysin" evidence="2">
    <location>
        <begin position="100"/>
        <end position="434"/>
    </location>
</feature>
<dbReference type="Proteomes" id="UP000650467">
    <property type="component" value="Unassembled WGS sequence"/>
</dbReference>
<feature type="compositionally biased region" description="Pro residues" evidence="1">
    <location>
        <begin position="540"/>
        <end position="573"/>
    </location>
</feature>
<evidence type="ECO:0000313" key="4">
    <source>
        <dbReference type="Proteomes" id="UP000650467"/>
    </source>
</evidence>
<feature type="region of interest" description="Disordered" evidence="1">
    <location>
        <begin position="1"/>
        <end position="27"/>
    </location>
</feature>
<comment type="caution">
    <text evidence="3">The sequence shown here is derived from an EMBL/GenBank/DDBJ whole genome shotgun (WGS) entry which is preliminary data.</text>
</comment>
<dbReference type="InterPro" id="IPR008752">
    <property type="entry name" value="Peptidase_M11"/>
</dbReference>
<gene>
    <name evidence="3" type="ORF">HXX76_006351</name>
</gene>
<dbReference type="EMBL" id="JAEHOC010000012">
    <property type="protein sequence ID" value="KAG2436829.1"/>
    <property type="molecule type" value="Genomic_DNA"/>
</dbReference>
<sequence>MDADTSGDIGISSGGNSTRRLRRRLTAEQHRARRMILDFHGTRRTLAEFNDLTSVLRQLGVQNQVPKAVVTGKTKKNGGAKDLMIIGGKPLNISSITFFFTSSSCGINPVMTEAQIRARWFDNGDSAPITATLQRAYSTCSYNKLGFYPDNNLVVGPVDVPCIGTTSIKGPYNLRTGFGNKRDLDAEMYGLYDLAKDWLKKNGRTDVLTRLPYLRRKVIVWPWNNLTQLAKNGTQELVSWPGMGSMGCPGNPDPNGIVPDCLTWMNNDLPTTNLDLQVLFQELGHNIGLAHAGRLECDAQGCLVNGYGDSTDPMGVAGPVNFEKSFTYFAAPAAYKAGWSSPLVNLNKDAIASGSGWTDYQVPSMHSTDKNFLRVAIDQTGINIADRLKPERALYVSFRVAQPLGGYDSGLPKELNSRVWIHEYNETANGWSADIHKPTVLLNMLDLPAMDPKTRKVGPPVVPGWGTILTKAVFPSAFGRGDSLTVWLKAKTNTSATVGLCRATDTAETPDTCYDGIDNDCDGLADDLDPDCGGEDPTALSPPPPPLVVLRKSPPPSAPPKRSPPPPPSPQPRSPVKAPTPKKVVGRRRV</sequence>
<protein>
    <recommendedName>
        <fullName evidence="2">Peptidase M11 gametolysin domain-containing protein</fullName>
    </recommendedName>
</protein>
<organism evidence="3 4">
    <name type="scientific">Chlamydomonas incerta</name>
    <dbReference type="NCBI Taxonomy" id="51695"/>
    <lineage>
        <taxon>Eukaryota</taxon>
        <taxon>Viridiplantae</taxon>
        <taxon>Chlorophyta</taxon>
        <taxon>core chlorophytes</taxon>
        <taxon>Chlorophyceae</taxon>
        <taxon>CS clade</taxon>
        <taxon>Chlamydomonadales</taxon>
        <taxon>Chlamydomonadaceae</taxon>
        <taxon>Chlamydomonas</taxon>
    </lineage>
</organism>
<keyword evidence="4" id="KW-1185">Reference proteome</keyword>
<evidence type="ECO:0000313" key="3">
    <source>
        <dbReference type="EMBL" id="KAG2436829.1"/>
    </source>
</evidence>
<accession>A0A835W4J0</accession>
<name>A0A835W4J0_CHLIN</name>
<dbReference type="OrthoDB" id="529266at2759"/>
<dbReference type="Pfam" id="PF05548">
    <property type="entry name" value="Peptidase_M11"/>
    <property type="match status" value="1"/>
</dbReference>
<evidence type="ECO:0000256" key="1">
    <source>
        <dbReference type="SAM" id="MobiDB-lite"/>
    </source>
</evidence>
<evidence type="ECO:0000259" key="2">
    <source>
        <dbReference type="Pfam" id="PF05548"/>
    </source>
</evidence>